<dbReference type="PANTHER" id="PTHR23119:SF58">
    <property type="entry name" value="LEUCINE RICH REPEAT CONTAINING 1"/>
    <property type="match status" value="1"/>
</dbReference>
<feature type="compositionally biased region" description="Low complexity" evidence="1">
    <location>
        <begin position="1587"/>
        <end position="1606"/>
    </location>
</feature>
<feature type="region of interest" description="Disordered" evidence="1">
    <location>
        <begin position="1695"/>
        <end position="1751"/>
    </location>
</feature>
<dbReference type="Pfam" id="PF00595">
    <property type="entry name" value="PDZ"/>
    <property type="match status" value="1"/>
</dbReference>
<dbReference type="Pfam" id="PF13855">
    <property type="entry name" value="LRR_8"/>
    <property type="match status" value="1"/>
</dbReference>
<feature type="region of interest" description="Disordered" evidence="1">
    <location>
        <begin position="1796"/>
        <end position="1856"/>
    </location>
</feature>
<evidence type="ECO:0000313" key="4">
    <source>
        <dbReference type="Proteomes" id="UP000693946"/>
    </source>
</evidence>
<dbReference type="GO" id="GO:0043113">
    <property type="term" value="P:receptor clustering"/>
    <property type="evidence" value="ECO:0007669"/>
    <property type="project" value="TreeGrafter"/>
</dbReference>
<feature type="region of interest" description="Disordered" evidence="1">
    <location>
        <begin position="1351"/>
        <end position="1372"/>
    </location>
</feature>
<feature type="region of interest" description="Disordered" evidence="1">
    <location>
        <begin position="1156"/>
        <end position="1188"/>
    </location>
</feature>
<dbReference type="InterPro" id="IPR003591">
    <property type="entry name" value="Leu-rich_rpt_typical-subtyp"/>
</dbReference>
<dbReference type="PROSITE" id="PS51450">
    <property type="entry name" value="LRR"/>
    <property type="match status" value="1"/>
</dbReference>
<reference evidence="3 4" key="1">
    <citation type="journal article" date="2021" name="Sci. Rep.">
        <title>Chromosome anchoring in Senegalese sole (Solea senegalensis) reveals sex-associated markers and genome rearrangements in flatfish.</title>
        <authorList>
            <person name="Guerrero-Cozar I."/>
            <person name="Gomez-Garrido J."/>
            <person name="Berbel C."/>
            <person name="Martinez-Blanch J.F."/>
            <person name="Alioto T."/>
            <person name="Claros M.G."/>
            <person name="Gagnaire P.A."/>
            <person name="Manchado M."/>
        </authorList>
    </citation>
    <scope>NUCLEOTIDE SEQUENCE [LARGE SCALE GENOMIC DNA]</scope>
    <source>
        <strain evidence="3">Sse05_10M</strain>
    </source>
</reference>
<evidence type="ECO:0000259" key="2">
    <source>
        <dbReference type="PROSITE" id="PS50106"/>
    </source>
</evidence>
<dbReference type="InterPro" id="IPR001611">
    <property type="entry name" value="Leu-rich_rpt"/>
</dbReference>
<organism evidence="3 4">
    <name type="scientific">Solea senegalensis</name>
    <name type="common">Senegalese sole</name>
    <dbReference type="NCBI Taxonomy" id="28829"/>
    <lineage>
        <taxon>Eukaryota</taxon>
        <taxon>Metazoa</taxon>
        <taxon>Chordata</taxon>
        <taxon>Craniata</taxon>
        <taxon>Vertebrata</taxon>
        <taxon>Euteleostomi</taxon>
        <taxon>Actinopterygii</taxon>
        <taxon>Neopterygii</taxon>
        <taxon>Teleostei</taxon>
        <taxon>Neoteleostei</taxon>
        <taxon>Acanthomorphata</taxon>
        <taxon>Carangaria</taxon>
        <taxon>Pleuronectiformes</taxon>
        <taxon>Pleuronectoidei</taxon>
        <taxon>Soleidae</taxon>
        <taxon>Solea</taxon>
    </lineage>
</organism>
<feature type="compositionally biased region" description="Basic and acidic residues" evidence="1">
    <location>
        <begin position="1809"/>
        <end position="1819"/>
    </location>
</feature>
<feature type="domain" description="PDZ" evidence="2">
    <location>
        <begin position="717"/>
        <end position="806"/>
    </location>
</feature>
<feature type="region of interest" description="Disordered" evidence="1">
    <location>
        <begin position="1571"/>
        <end position="1620"/>
    </location>
</feature>
<evidence type="ECO:0000256" key="1">
    <source>
        <dbReference type="SAM" id="MobiDB-lite"/>
    </source>
</evidence>
<dbReference type="SMART" id="SM00228">
    <property type="entry name" value="PDZ"/>
    <property type="match status" value="1"/>
</dbReference>
<dbReference type="Proteomes" id="UP000693946">
    <property type="component" value="Linkage Group LG15"/>
</dbReference>
<keyword evidence="4" id="KW-1185">Reference proteome</keyword>
<evidence type="ECO:0000313" key="3">
    <source>
        <dbReference type="EMBL" id="KAG7512747.1"/>
    </source>
</evidence>
<dbReference type="GO" id="GO:0098968">
    <property type="term" value="P:neurotransmitter receptor transport postsynaptic membrane to endosome"/>
    <property type="evidence" value="ECO:0007669"/>
    <property type="project" value="TreeGrafter"/>
</dbReference>
<accession>A0AAV6S885</accession>
<dbReference type="GO" id="GO:0045197">
    <property type="term" value="P:establishment or maintenance of epithelial cell apical/basal polarity"/>
    <property type="evidence" value="ECO:0007669"/>
    <property type="project" value="TreeGrafter"/>
</dbReference>
<dbReference type="GO" id="GO:0005912">
    <property type="term" value="C:adherens junction"/>
    <property type="evidence" value="ECO:0007669"/>
    <property type="project" value="TreeGrafter"/>
</dbReference>
<dbReference type="Pfam" id="PF15274">
    <property type="entry name" value="MLIP"/>
    <property type="match status" value="1"/>
</dbReference>
<sequence length="1856" mass="204584">MFHCIPLWRCNRHVEMIDKRHCSLLYVPDEIYRYGRSLEELLLDANQLRDLPKPFFQLVKLRKLGLSDNEIQRLPPEVANFMQLVELDISRNDIMEIPESISYCKALQVADFSGNPLTRLPETFPELRNLTCLSINDISLQVLPENIGNLSNLISLELRENLLTFLPESLSLLRRLEELDLGNNELYCLPESIGGLVSLKDLWLDGNQLAEVPAEMGSMKSLVCLDVSENKLGHLPEELGGLLALTDLMVSQNFIDALPDSIGKLRKLSILKADQNKLTYLPESIGYCESLTELVLTENHLQSLPRTIGRLKRLSNFNCDRNQLMSLPKEIGGCSGLNVFCVRENRLTRIPSELSQATELHVFDVSGNRLTHLPMSLTTLRLKALWLSENQSQPLLTFQTDEDPETGEKVLTCVLLPQQPCSDKLARFGALESLVNDMADDTWDNKAVNRTSAIHFLDDDDDDEDDGKGTLLRRATPHPGELKTMKKAAENLRNDLNAAKGLDSNKNEVNNAADGVTTPCSPHFFLLPTNPVLYRKGISMSFSAEFNLLHVRLHDVLEMSHSEAKKTNRYSNFLEGPVAKPAPPQASAGHQTKIVCRREPKSSQSVAVCVVATPVQKRVHRKLSNSRRYSSILFVNALQDGTSQLSESDATPHRLCHERGETHECRKFQHRRALTAGSGLHGDPVHNRKTSSIAGHQKSSLASEKTPPHESFISQVLLRIKLSDQRDCLGISIAGGKGSLPYKDRDESIFISRVTKGGPSEKAGIHVGDRLLEVDGLNVQGATHHEAVSALRNAGSIIKMKVLRERLLTGEACEQDEPCDPPDDVTGRQPCRVQRSKQPKIECGGDCLMNRMEAAVCNGNGISDMKSDLNFPLSEQEGDASIKNDSLQVYSSLLRQTGTRLRRQSILRLHVIRHCVKHSSNAVLVPVRVYTVSVVMSSDHYTMSGRSGLTRDIQLWPTQSTVYECPREDASEGGLLQEHDLGNTRSNETLQEDTSGQVSIGVPSRSSTFTFVPVVQKLPFKSIMSAEETSEVPQMKANENVAVSQERTTGETMSDREIFKAEFVFIKDSVEGGAGNVVPAEPQLKLKPSLDHVSHTLTKASHSVSTQPENTSNHITAGATSMETAVDKHRGISHRQCHDTSGRAEVSLGCFANRVSEDRSSPTDSVDLFPTMTSSRDSLLSDGSDKDKSWSVVQPSSVVSPFSFSRTISPCSSVLSGIFSPSVTQIKRHFLAPGSSLVHIPQTCFSSCESLSSSVCPQSPPPRHRPPLTRLSLLTAILRKGRLPVLSSALQRPYTPCWPVNPVTLSFCKACSAASSVASIPLEFSSRFSSSVSIDSTTHVHKEANKCVTARSPVQSTEHSRTRPQAKRCCEQTHSSSVPRWEQVISPPPAKSKKRPRAPLSLLSNFKSVSLAEHEEMLDCATPKQMQHTHTSTCQSPELKSSNAATYHTENNLKNLSPKLVIERDTSVPQSHPSNSSLSRLHLLSQKLRSPPGCCSPPSQSRSSDVTVFSACSDAASPPLSLLTTSGRCEFERSCPASKPDTTSEGFYKAHCLSPSRYTPINFLGWPSPTSSPVLTPSPAPPIRDLTPSPSLSLRSTTTSPRPGSGISDCSDREGKKRKTHKIKLSYKSLAAIPTNTLLMDQQAIDEQVERIDTSSDTLDRSVADTHAEMCSPAQLRQQSEELYAAIDEILANSIPAPPRSSTTNVGLQQNNSSLPKSLGRETKYASLGSLPQSSSKARHLLDPKKTKPGVIRPMTAIPRLTVEGEEEFHVNPFRRSVVKQTLTYNKKAENRSPEKALEGFYTSPKSITSEERKSERRHPFSLCDLQITEAEDPISRSDREASASFKQRAALETHI</sequence>
<dbReference type="GO" id="GO:0014069">
    <property type="term" value="C:postsynaptic density"/>
    <property type="evidence" value="ECO:0007669"/>
    <property type="project" value="TreeGrafter"/>
</dbReference>
<dbReference type="EMBL" id="JAGKHQ010000007">
    <property type="protein sequence ID" value="KAG7512747.1"/>
    <property type="molecule type" value="Genomic_DNA"/>
</dbReference>
<dbReference type="GO" id="GO:0019901">
    <property type="term" value="F:protein kinase binding"/>
    <property type="evidence" value="ECO:0007669"/>
    <property type="project" value="TreeGrafter"/>
</dbReference>
<dbReference type="FunFam" id="3.80.10.10:FF:000423">
    <property type="entry name" value="Leucine rich repeat containing 1"/>
    <property type="match status" value="1"/>
</dbReference>
<dbReference type="GO" id="GO:0098887">
    <property type="term" value="P:neurotransmitter receptor transport, endosome to postsynaptic membrane"/>
    <property type="evidence" value="ECO:0007669"/>
    <property type="project" value="TreeGrafter"/>
</dbReference>
<dbReference type="CDD" id="cd06704">
    <property type="entry name" value="PDZ1_Scribble-like"/>
    <property type="match status" value="1"/>
</dbReference>
<name>A0AAV6S885_SOLSE</name>
<gene>
    <name evidence="3" type="ORF">JOB18_039202</name>
</gene>
<feature type="compositionally biased region" description="Polar residues" evidence="1">
    <location>
        <begin position="1700"/>
        <end position="1716"/>
    </location>
</feature>
<dbReference type="GO" id="GO:0098609">
    <property type="term" value="P:cell-cell adhesion"/>
    <property type="evidence" value="ECO:0007669"/>
    <property type="project" value="TreeGrafter"/>
</dbReference>
<feature type="compositionally biased region" description="Polar residues" evidence="1">
    <location>
        <begin position="690"/>
        <end position="703"/>
    </location>
</feature>
<dbReference type="PROSITE" id="PS50106">
    <property type="entry name" value="PDZ"/>
    <property type="match status" value="1"/>
</dbReference>
<feature type="region of interest" description="Disordered" evidence="1">
    <location>
        <begin position="675"/>
        <end position="707"/>
    </location>
</feature>
<dbReference type="InterPro" id="IPR050614">
    <property type="entry name" value="Synaptic_Scaffolding_LAP-MAGUK"/>
</dbReference>
<dbReference type="SMART" id="SM00369">
    <property type="entry name" value="LRR_TYP"/>
    <property type="match status" value="9"/>
</dbReference>
<dbReference type="GO" id="GO:0045211">
    <property type="term" value="C:postsynaptic membrane"/>
    <property type="evidence" value="ECO:0007669"/>
    <property type="project" value="TreeGrafter"/>
</dbReference>
<dbReference type="InterPro" id="IPR029331">
    <property type="entry name" value="MLIP"/>
</dbReference>
<dbReference type="FunFam" id="3.80.10.10:FF:000036">
    <property type="entry name" value="protein scribble homolog isoform X1"/>
    <property type="match status" value="1"/>
</dbReference>
<protein>
    <submittedName>
        <fullName evidence="3">Muscular LMNA-interacting isoform X1</fullName>
    </submittedName>
</protein>
<dbReference type="InterPro" id="IPR001478">
    <property type="entry name" value="PDZ"/>
</dbReference>
<proteinExistence type="predicted"/>
<dbReference type="GO" id="GO:0016323">
    <property type="term" value="C:basolateral plasma membrane"/>
    <property type="evidence" value="ECO:0007669"/>
    <property type="project" value="TreeGrafter"/>
</dbReference>
<dbReference type="PANTHER" id="PTHR23119">
    <property type="entry name" value="DISCS LARGE"/>
    <property type="match status" value="1"/>
</dbReference>
<dbReference type="SMART" id="SM00364">
    <property type="entry name" value="LRR_BAC"/>
    <property type="match status" value="12"/>
</dbReference>
<comment type="caution">
    <text evidence="3">The sequence shown here is derived from an EMBL/GenBank/DDBJ whole genome shotgun (WGS) entry which is preliminary data.</text>
</comment>